<name>A0A853DE36_9MICO</name>
<dbReference type="PANTHER" id="PTHR43108:SF8">
    <property type="entry name" value="SD21168P"/>
    <property type="match status" value="1"/>
</dbReference>
<evidence type="ECO:0000256" key="2">
    <source>
        <dbReference type="ARBA" id="ARBA00022729"/>
    </source>
</evidence>
<comment type="caution">
    <text evidence="8">The sequence shown here is derived from an EMBL/GenBank/DDBJ whole genome shotgun (WGS) entry which is preliminary data.</text>
</comment>
<evidence type="ECO:0000256" key="3">
    <source>
        <dbReference type="ARBA" id="ARBA00022801"/>
    </source>
</evidence>
<accession>A0A853DE36</accession>
<sequence length="501" mass="52992">MTRQRLVRQVMACAVAVAFATVLACCSTGGAPTTTAATSGSTSGSGSGSGSTSGKPNVVFVLTDDLSMNLISHMPQVQALQKAGTTMSNYRVVDSLCCPSRSAIFTGEYPHNDGVFTNSGSDGGYDAYNKNGDAQKSYALSMQKAGYTTGFMGKYLNGYQPTDPKPAGWDEWDVAGNGYPEFNYTLNENGKQVKYGHSANDYMVDVLSGKADSFISASASSGKPFMLQVATFAPHAPYTPAPRYASAAQGLAYPKTPAYDALPSNPPSWLKGRPTLKAGQEKKLLNGYRKRVEADLAVNDLIGNVRKTLQAKGIADNTYIVFSSDNGYHMGEYRLTAGKQTAFDTDIHVPMIVSGPGVPADRTVTQPMSNVDLAPTFESLAGATVPSTVDGVSMVDAWHGKPPADAPQAVLIEHHGPDNTPGDPDRQGKKAADPPSYEAVRTPDALYVRYASGEEEFYDTAKDPYELHNLGSKAVPASLRTALAALEKCKGAAACQAAARV</sequence>
<dbReference type="SUPFAM" id="SSF53649">
    <property type="entry name" value="Alkaline phosphatase-like"/>
    <property type="match status" value="1"/>
</dbReference>
<feature type="domain" description="Sulfatase N-terminal" evidence="7">
    <location>
        <begin position="56"/>
        <end position="382"/>
    </location>
</feature>
<dbReference type="InterPro" id="IPR024607">
    <property type="entry name" value="Sulfatase_CS"/>
</dbReference>
<gene>
    <name evidence="8" type="ORF">HNR15_001216</name>
</gene>
<feature type="region of interest" description="Disordered" evidence="5">
    <location>
        <begin position="412"/>
        <end position="437"/>
    </location>
</feature>
<evidence type="ECO:0000313" key="8">
    <source>
        <dbReference type="EMBL" id="NYJ74253.1"/>
    </source>
</evidence>
<keyword evidence="9" id="KW-1185">Reference proteome</keyword>
<evidence type="ECO:0000256" key="1">
    <source>
        <dbReference type="ARBA" id="ARBA00008779"/>
    </source>
</evidence>
<evidence type="ECO:0000259" key="7">
    <source>
        <dbReference type="Pfam" id="PF00884"/>
    </source>
</evidence>
<dbReference type="GO" id="GO:0016787">
    <property type="term" value="F:hydrolase activity"/>
    <property type="evidence" value="ECO:0007669"/>
    <property type="project" value="UniProtKB-KW"/>
</dbReference>
<dbReference type="PROSITE" id="PS51257">
    <property type="entry name" value="PROKAR_LIPOPROTEIN"/>
    <property type="match status" value="1"/>
</dbReference>
<dbReference type="PANTHER" id="PTHR43108">
    <property type="entry name" value="N-ACETYLGLUCOSAMINE-6-SULFATASE FAMILY MEMBER"/>
    <property type="match status" value="1"/>
</dbReference>
<evidence type="ECO:0000256" key="5">
    <source>
        <dbReference type="SAM" id="MobiDB-lite"/>
    </source>
</evidence>
<keyword evidence="3" id="KW-0378">Hydrolase</keyword>
<feature type="region of interest" description="Disordered" evidence="5">
    <location>
        <begin position="32"/>
        <end position="53"/>
    </location>
</feature>
<dbReference type="CDD" id="cd16147">
    <property type="entry name" value="G6S"/>
    <property type="match status" value="1"/>
</dbReference>
<dbReference type="Gene3D" id="3.40.720.10">
    <property type="entry name" value="Alkaline Phosphatase, subunit A"/>
    <property type="match status" value="1"/>
</dbReference>
<feature type="compositionally biased region" description="Low complexity" evidence="5">
    <location>
        <begin position="32"/>
        <end position="42"/>
    </location>
</feature>
<proteinExistence type="inferred from homology"/>
<evidence type="ECO:0000313" key="9">
    <source>
        <dbReference type="Proteomes" id="UP000571817"/>
    </source>
</evidence>
<organism evidence="8 9">
    <name type="scientific">Allobranchiibius huperziae</name>
    <dbReference type="NCBI Taxonomy" id="1874116"/>
    <lineage>
        <taxon>Bacteria</taxon>
        <taxon>Bacillati</taxon>
        <taxon>Actinomycetota</taxon>
        <taxon>Actinomycetes</taxon>
        <taxon>Micrococcales</taxon>
        <taxon>Dermacoccaceae</taxon>
        <taxon>Allobranchiibius</taxon>
    </lineage>
</organism>
<feature type="compositionally biased region" description="Basic and acidic residues" evidence="5">
    <location>
        <begin position="412"/>
        <end position="432"/>
    </location>
</feature>
<dbReference type="AlphaFoldDB" id="A0A853DE36"/>
<dbReference type="InterPro" id="IPR017850">
    <property type="entry name" value="Alkaline_phosphatase_core_sf"/>
</dbReference>
<dbReference type="EMBL" id="JACCFW010000001">
    <property type="protein sequence ID" value="NYJ74253.1"/>
    <property type="molecule type" value="Genomic_DNA"/>
</dbReference>
<feature type="chain" id="PRO_5039412563" evidence="6">
    <location>
        <begin position="25"/>
        <end position="501"/>
    </location>
</feature>
<keyword evidence="4" id="KW-0325">Glycoprotein</keyword>
<evidence type="ECO:0000256" key="4">
    <source>
        <dbReference type="ARBA" id="ARBA00023180"/>
    </source>
</evidence>
<feature type="signal peptide" evidence="6">
    <location>
        <begin position="1"/>
        <end position="24"/>
    </location>
</feature>
<reference evidence="8 9" key="1">
    <citation type="submission" date="2020-07" db="EMBL/GenBank/DDBJ databases">
        <title>Sequencing the genomes of 1000 actinobacteria strains.</title>
        <authorList>
            <person name="Klenk H.-P."/>
        </authorList>
    </citation>
    <scope>NUCLEOTIDE SEQUENCE [LARGE SCALE GENOMIC DNA]</scope>
    <source>
        <strain evidence="8 9">DSM 29531</strain>
    </source>
</reference>
<keyword evidence="2 6" id="KW-0732">Signal</keyword>
<evidence type="ECO:0000256" key="6">
    <source>
        <dbReference type="SAM" id="SignalP"/>
    </source>
</evidence>
<dbReference type="InterPro" id="IPR000917">
    <property type="entry name" value="Sulfatase_N"/>
</dbReference>
<comment type="similarity">
    <text evidence="1">Belongs to the sulfatase family.</text>
</comment>
<dbReference type="Proteomes" id="UP000571817">
    <property type="component" value="Unassembled WGS sequence"/>
</dbReference>
<dbReference type="RefSeq" id="WP_218883572.1">
    <property type="nucleotide sequence ID" value="NZ_JACCFW010000001.1"/>
</dbReference>
<protein>
    <submittedName>
        <fullName evidence="8">Arylsulfatase A-like enzyme</fullName>
    </submittedName>
</protein>
<dbReference type="Pfam" id="PF00884">
    <property type="entry name" value="Sulfatase"/>
    <property type="match status" value="1"/>
</dbReference>
<dbReference type="PROSITE" id="PS00523">
    <property type="entry name" value="SULFATASE_1"/>
    <property type="match status" value="1"/>
</dbReference>